<dbReference type="Proteomes" id="UP000591626">
    <property type="component" value="Unassembled WGS sequence"/>
</dbReference>
<dbReference type="InterPro" id="IPR009086">
    <property type="entry name" value="Bacteriocin_AS48"/>
</dbReference>
<dbReference type="Gene3D" id="1.20.225.10">
    <property type="entry name" value="Bacteriocin AS-48"/>
    <property type="match status" value="1"/>
</dbReference>
<feature type="transmembrane region" description="Helical" evidence="1">
    <location>
        <begin position="12"/>
        <end position="36"/>
    </location>
</feature>
<proteinExistence type="predicted"/>
<comment type="caution">
    <text evidence="2">The sequence shown here is derived from an EMBL/GenBank/DDBJ whole genome shotgun (WGS) entry which is preliminary data.</text>
</comment>
<evidence type="ECO:0008006" key="4">
    <source>
        <dbReference type="Google" id="ProtNLM"/>
    </source>
</evidence>
<dbReference type="AlphaFoldDB" id="A0AAP6XJE3"/>
<organism evidence="2 3">
    <name type="scientific">Corynebacterium coyleae</name>
    <dbReference type="NCBI Taxonomy" id="53374"/>
    <lineage>
        <taxon>Bacteria</taxon>
        <taxon>Bacillati</taxon>
        <taxon>Actinomycetota</taxon>
        <taxon>Actinomycetes</taxon>
        <taxon>Mycobacteriales</taxon>
        <taxon>Corynebacteriaceae</taxon>
        <taxon>Corynebacterium</taxon>
    </lineage>
</organism>
<feature type="transmembrane region" description="Helical" evidence="1">
    <location>
        <begin position="56"/>
        <end position="79"/>
    </location>
</feature>
<sequence>MTTSSSAKNQLVTLILVTTTLVTILAASFSAMWLVGTLGVSKVTAESIATAVEAGSWAMFLASIAATGGLVGAGLWGALKLMMKKAGKGAVVA</sequence>
<keyword evidence="1" id="KW-0812">Transmembrane</keyword>
<evidence type="ECO:0000256" key="1">
    <source>
        <dbReference type="SAM" id="Phobius"/>
    </source>
</evidence>
<accession>A0AAP6XJE3</accession>
<keyword evidence="1" id="KW-1133">Transmembrane helix</keyword>
<reference evidence="2 3" key="1">
    <citation type="submission" date="2020-03" db="EMBL/GenBank/DDBJ databases">
        <title>Draft genome sequences of bacterial isolates from the female urobiome.</title>
        <authorList>
            <person name="Miller-Ensminger T."/>
            <person name="Wolfe A.J."/>
            <person name="Putonti C."/>
        </authorList>
    </citation>
    <scope>NUCLEOTIDE SEQUENCE [LARGE SCALE GENOMIC DNA]</scope>
    <source>
        <strain evidence="2 3">UMB8490</strain>
    </source>
</reference>
<keyword evidence="1" id="KW-0472">Membrane</keyword>
<gene>
    <name evidence="2" type="ORF">HC138_02915</name>
</gene>
<name>A0AAP6XJE3_9CORY</name>
<dbReference type="RefSeq" id="WP_101732437.1">
    <property type="nucleotide sequence ID" value="NZ_JAAUVV010000003.1"/>
</dbReference>
<dbReference type="EMBL" id="JAAUVV010000003">
    <property type="protein sequence ID" value="NJJ03326.1"/>
    <property type="molecule type" value="Genomic_DNA"/>
</dbReference>
<evidence type="ECO:0000313" key="3">
    <source>
        <dbReference type="Proteomes" id="UP000591626"/>
    </source>
</evidence>
<protein>
    <recommendedName>
        <fullName evidence="4">Circular bacteriocin, circularin A/uberolysin family</fullName>
    </recommendedName>
</protein>
<evidence type="ECO:0000313" key="2">
    <source>
        <dbReference type="EMBL" id="NJJ03326.1"/>
    </source>
</evidence>